<accession>A0A4U0ZME4</accession>
<dbReference type="OrthoDB" id="6398356at2"/>
<dbReference type="RefSeq" id="WP_136782056.1">
    <property type="nucleotide sequence ID" value="NZ_SWCO01000005.1"/>
</dbReference>
<organism evidence="1 2">
    <name type="scientific">Alteromonas portus</name>
    <dbReference type="NCBI Taxonomy" id="2565549"/>
    <lineage>
        <taxon>Bacteria</taxon>
        <taxon>Pseudomonadati</taxon>
        <taxon>Pseudomonadota</taxon>
        <taxon>Gammaproteobacteria</taxon>
        <taxon>Alteromonadales</taxon>
        <taxon>Alteromonadaceae</taxon>
        <taxon>Alteromonas/Salinimonas group</taxon>
        <taxon>Alteromonas</taxon>
    </lineage>
</organism>
<evidence type="ECO:0000313" key="2">
    <source>
        <dbReference type="Proteomes" id="UP000305471"/>
    </source>
</evidence>
<dbReference type="Proteomes" id="UP000305471">
    <property type="component" value="Unassembled WGS sequence"/>
</dbReference>
<proteinExistence type="predicted"/>
<sequence>MRDDTLPITDWSEVGRREYVDINRQAIELIIEQALEDFDEVNISITFGNQNNAVVNIIDLFLLSHFSVEKLPTAIPKDITLFTQLSFWIKYKTAGKVSGSSKQSLVEPNYEQSMHIEAGMDSQVQKLARNLRKLNNYVAPDLIGYWLDANKKLLKELSGTGEFPRDFEIENDVSDPQKSRYKADASFRYLYFFLNIVEHIDNVELYEKKYFVKGLNRPQYVAAQSETHHAKHQVRLTIKQIINRFHAIYAETPANDVITRALFEGIAKKVVLDVYEINKNQPFYLDCALKLKQLKNKPSTILEQIS</sequence>
<keyword evidence="2" id="KW-1185">Reference proteome</keyword>
<name>A0A4U0ZME4_9ALTE</name>
<reference evidence="1 2" key="1">
    <citation type="submission" date="2019-04" db="EMBL/GenBank/DDBJ databases">
        <title>Alteromonas portus sp. nov., an alginate lyase-excreting marine bacterium.</title>
        <authorList>
            <person name="Huang H."/>
            <person name="Mo K."/>
            <person name="Bao S."/>
        </authorList>
    </citation>
    <scope>NUCLEOTIDE SEQUENCE [LARGE SCALE GENOMIC DNA]</scope>
    <source>
        <strain evidence="1 2">HB161718</strain>
    </source>
</reference>
<evidence type="ECO:0000313" key="1">
    <source>
        <dbReference type="EMBL" id="TKB03362.1"/>
    </source>
</evidence>
<dbReference type="EMBL" id="SWCO01000005">
    <property type="protein sequence ID" value="TKB03362.1"/>
    <property type="molecule type" value="Genomic_DNA"/>
</dbReference>
<gene>
    <name evidence="1" type="ORF">E5672_09995</name>
</gene>
<comment type="caution">
    <text evidence="1">The sequence shown here is derived from an EMBL/GenBank/DDBJ whole genome shotgun (WGS) entry which is preliminary data.</text>
</comment>
<protein>
    <submittedName>
        <fullName evidence="1">Uncharacterized protein</fullName>
    </submittedName>
</protein>
<dbReference type="AlphaFoldDB" id="A0A4U0ZME4"/>